<dbReference type="EMBL" id="JAAIUW010000007">
    <property type="protein sequence ID" value="KAF7823647.1"/>
    <property type="molecule type" value="Genomic_DNA"/>
</dbReference>
<dbReference type="Proteomes" id="UP000634136">
    <property type="component" value="Unassembled WGS sequence"/>
</dbReference>
<evidence type="ECO:0000313" key="2">
    <source>
        <dbReference type="Proteomes" id="UP000634136"/>
    </source>
</evidence>
<accession>A0A834TK35</accession>
<sequence length="45" mass="4750">MERDGKIVILAHPSTLVATKVSGSWHTATAVAFGSRLIFGLLSPL</sequence>
<proteinExistence type="predicted"/>
<comment type="caution">
    <text evidence="1">The sequence shown here is derived from an EMBL/GenBank/DDBJ whole genome shotgun (WGS) entry which is preliminary data.</text>
</comment>
<keyword evidence="2" id="KW-1185">Reference proteome</keyword>
<evidence type="ECO:0000313" key="1">
    <source>
        <dbReference type="EMBL" id="KAF7823647.1"/>
    </source>
</evidence>
<organism evidence="1 2">
    <name type="scientific">Senna tora</name>
    <dbReference type="NCBI Taxonomy" id="362788"/>
    <lineage>
        <taxon>Eukaryota</taxon>
        <taxon>Viridiplantae</taxon>
        <taxon>Streptophyta</taxon>
        <taxon>Embryophyta</taxon>
        <taxon>Tracheophyta</taxon>
        <taxon>Spermatophyta</taxon>
        <taxon>Magnoliopsida</taxon>
        <taxon>eudicotyledons</taxon>
        <taxon>Gunneridae</taxon>
        <taxon>Pentapetalae</taxon>
        <taxon>rosids</taxon>
        <taxon>fabids</taxon>
        <taxon>Fabales</taxon>
        <taxon>Fabaceae</taxon>
        <taxon>Caesalpinioideae</taxon>
        <taxon>Cassia clade</taxon>
        <taxon>Senna</taxon>
    </lineage>
</organism>
<name>A0A834TK35_9FABA</name>
<gene>
    <name evidence="1" type="ORF">G2W53_021791</name>
</gene>
<reference evidence="1" key="1">
    <citation type="submission" date="2020-09" db="EMBL/GenBank/DDBJ databases">
        <title>Genome-Enabled Discovery of Anthraquinone Biosynthesis in Senna tora.</title>
        <authorList>
            <person name="Kang S.-H."/>
            <person name="Pandey R.P."/>
            <person name="Lee C.-M."/>
            <person name="Sim J.-S."/>
            <person name="Jeong J.-T."/>
            <person name="Choi B.-S."/>
            <person name="Jung M."/>
            <person name="Ginzburg D."/>
            <person name="Zhao K."/>
            <person name="Won S.Y."/>
            <person name="Oh T.-J."/>
            <person name="Yu Y."/>
            <person name="Kim N.-H."/>
            <person name="Lee O.R."/>
            <person name="Lee T.-H."/>
            <person name="Bashyal P."/>
            <person name="Kim T.-S."/>
            <person name="Lee W.-H."/>
            <person name="Kawkins C."/>
            <person name="Kim C.-K."/>
            <person name="Kim J.S."/>
            <person name="Ahn B.O."/>
            <person name="Rhee S.Y."/>
            <person name="Sohng J.K."/>
        </authorList>
    </citation>
    <scope>NUCLEOTIDE SEQUENCE</scope>
    <source>
        <tissue evidence="1">Leaf</tissue>
    </source>
</reference>
<dbReference type="AlphaFoldDB" id="A0A834TK35"/>
<protein>
    <submittedName>
        <fullName evidence="1">Uncharacterized protein</fullName>
    </submittedName>
</protein>